<dbReference type="InterPro" id="IPR003374">
    <property type="entry name" value="ApbE-like_sf"/>
</dbReference>
<sequence length="792" mass="82284">MPARRYHLWLGCLAGPFLVVLAVTGVLLAVDALRAHATQPAAAPAGLSVADLAAGLARHGTLERLAVTPMGTIVAQFATPRRRATIDPADLSLRPVAEAGDTIRTVTEIHRTLMTGDPGRLILALATFAGLLLAATGLARIWRGERGGGALRRLHRSLGLTFALPFVVSAATGLGLAAAAMFPVDGVRPAFPSAFAEGDRLPVGAVAALAAVAVGDLEELVLPRADDADDGYFLATADRFAWIDPVSGRVAAASERPVMHRLTAAILRLHAGRSMTALAIIFGLAAAAVALLGLTGLAAGGIAIRRRRPVVSGAAAKADTIILVGSQGGTTWGFAERLAARLTEAGHRVDLAAMNSLASDYPTAERLIVLTATHGVGEPPGSADRFLARLPQAILPPAFAVLGFGDREAKAFCGFAEAVDAALLATGAKPMLPLARIHRRSEPDYAAWVERLLAALGHAREAVAPTDRPVPAPLVRGSLTRRVVSGKAMGSRWSVTLWAPEHRDLSDLVAGLAARIAAIETSMSRFRDDSEVSAFDRAPCDAWQSVSRDLAEVLAVGLDIGRRSGGAFDVGLAAEVAARGFGAGWSGSGVARDRIVPAHETIELDLGARRIRKRAAVSLDLAGIAKGWAVDELSRLVAEAGFPSHLVALDGELRAGAVQPDGRPWAIGLEAPAIGRRAVIGHIDLIERSVATSGNNRRCDANGGHTIDPATGRSVAAAPASVSVLGSTCIVADAWATALMVRGRDGLAAARAAGVEALFVAREPLAMPPTARAARWLGAQLSNHRRCRDAQP</sequence>
<evidence type="ECO:0000256" key="6">
    <source>
        <dbReference type="ARBA" id="ARBA00022679"/>
    </source>
</evidence>
<evidence type="ECO:0000313" key="14">
    <source>
        <dbReference type="EMBL" id="MBB5048276.1"/>
    </source>
</evidence>
<evidence type="ECO:0000256" key="11">
    <source>
        <dbReference type="ARBA" id="ARBA00048540"/>
    </source>
</evidence>
<dbReference type="Pfam" id="PF02424">
    <property type="entry name" value="ApbE"/>
    <property type="match status" value="1"/>
</dbReference>
<reference evidence="14 15" key="1">
    <citation type="submission" date="2020-08" db="EMBL/GenBank/DDBJ databases">
        <title>Genomic Encyclopedia of Type Strains, Phase IV (KMG-IV): sequencing the most valuable type-strain genomes for metagenomic binning, comparative biology and taxonomic classification.</title>
        <authorList>
            <person name="Goeker M."/>
        </authorList>
    </citation>
    <scope>NUCLEOTIDE SEQUENCE [LARGE SCALE GENOMIC DNA]</scope>
    <source>
        <strain evidence="14 15">DSM 12706</strain>
    </source>
</reference>
<keyword evidence="12" id="KW-1133">Transmembrane helix</keyword>
<keyword evidence="6" id="KW-0808">Transferase</keyword>
<dbReference type="GO" id="GO:0016740">
    <property type="term" value="F:transferase activity"/>
    <property type="evidence" value="ECO:0007669"/>
    <property type="project" value="UniProtKB-KW"/>
</dbReference>
<dbReference type="GO" id="GO:0010181">
    <property type="term" value="F:FMN binding"/>
    <property type="evidence" value="ECO:0007669"/>
    <property type="project" value="InterPro"/>
</dbReference>
<proteinExistence type="predicted"/>
<feature type="domain" description="Flavodoxin-like" evidence="13">
    <location>
        <begin position="320"/>
        <end position="453"/>
    </location>
</feature>
<dbReference type="SUPFAM" id="SSF52218">
    <property type="entry name" value="Flavoproteins"/>
    <property type="match status" value="1"/>
</dbReference>
<dbReference type="Pfam" id="PF03929">
    <property type="entry name" value="PepSY_TM"/>
    <property type="match status" value="1"/>
</dbReference>
<evidence type="ECO:0000256" key="5">
    <source>
        <dbReference type="ARBA" id="ARBA00022643"/>
    </source>
</evidence>
<dbReference type="InterPro" id="IPR029039">
    <property type="entry name" value="Flavoprotein-like_sf"/>
</dbReference>
<comment type="caution">
    <text evidence="14">The sequence shown here is derived from an EMBL/GenBank/DDBJ whole genome shotgun (WGS) entry which is preliminary data.</text>
</comment>
<keyword evidence="14" id="KW-0560">Oxidoreductase</keyword>
<dbReference type="EMBL" id="JACHIH010000019">
    <property type="protein sequence ID" value="MBB5048276.1"/>
    <property type="molecule type" value="Genomic_DNA"/>
</dbReference>
<dbReference type="PANTHER" id="PTHR30040">
    <property type="entry name" value="THIAMINE BIOSYNTHESIS LIPOPROTEIN APBE"/>
    <property type="match status" value="1"/>
</dbReference>
<dbReference type="InterPro" id="IPR008254">
    <property type="entry name" value="Flavodoxin/NO_synth"/>
</dbReference>
<evidence type="ECO:0000256" key="10">
    <source>
        <dbReference type="ARBA" id="ARBA00031306"/>
    </source>
</evidence>
<evidence type="ECO:0000256" key="7">
    <source>
        <dbReference type="ARBA" id="ARBA00022723"/>
    </source>
</evidence>
<name>A0A7W8E0V4_9BRAD</name>
<evidence type="ECO:0000256" key="1">
    <source>
        <dbReference type="ARBA" id="ARBA00001946"/>
    </source>
</evidence>
<evidence type="ECO:0000259" key="13">
    <source>
        <dbReference type="PROSITE" id="PS50902"/>
    </source>
</evidence>
<evidence type="ECO:0000256" key="9">
    <source>
        <dbReference type="ARBA" id="ARBA00022842"/>
    </source>
</evidence>
<dbReference type="EC" id="2.7.1.180" evidence="2"/>
<dbReference type="GO" id="GO:0046872">
    <property type="term" value="F:metal ion binding"/>
    <property type="evidence" value="ECO:0007669"/>
    <property type="project" value="UniProtKB-KW"/>
</dbReference>
<protein>
    <recommendedName>
        <fullName evidence="3">FAD:protein FMN transferase</fullName>
        <ecNumber evidence="2">2.7.1.180</ecNumber>
    </recommendedName>
    <alternativeName>
        <fullName evidence="10">Flavin transferase</fullName>
    </alternativeName>
</protein>
<keyword evidence="15" id="KW-1185">Reference proteome</keyword>
<dbReference type="Gene3D" id="3.10.520.10">
    <property type="entry name" value="ApbE-like domains"/>
    <property type="match status" value="1"/>
</dbReference>
<feature type="transmembrane region" description="Helical" evidence="12">
    <location>
        <begin position="162"/>
        <end position="182"/>
    </location>
</feature>
<evidence type="ECO:0000256" key="2">
    <source>
        <dbReference type="ARBA" id="ARBA00011955"/>
    </source>
</evidence>
<dbReference type="PANTHER" id="PTHR30040:SF2">
    <property type="entry name" value="FAD:PROTEIN FMN TRANSFERASE"/>
    <property type="match status" value="1"/>
</dbReference>
<dbReference type="PROSITE" id="PS50902">
    <property type="entry name" value="FLAVODOXIN_LIKE"/>
    <property type="match status" value="1"/>
</dbReference>
<accession>A0A7W8E0V4</accession>
<dbReference type="RefSeq" id="WP_184258863.1">
    <property type="nucleotide sequence ID" value="NZ_JACHIH010000019.1"/>
</dbReference>
<keyword evidence="12" id="KW-0472">Membrane</keyword>
<evidence type="ECO:0000256" key="3">
    <source>
        <dbReference type="ARBA" id="ARBA00016337"/>
    </source>
</evidence>
<keyword evidence="8" id="KW-0274">FAD</keyword>
<feature type="transmembrane region" description="Helical" evidence="12">
    <location>
        <begin position="6"/>
        <end position="30"/>
    </location>
</feature>
<dbReference type="InterPro" id="IPR005625">
    <property type="entry name" value="PepSY-ass_TM"/>
</dbReference>
<dbReference type="Gene3D" id="3.40.50.360">
    <property type="match status" value="1"/>
</dbReference>
<dbReference type="Pfam" id="PF00258">
    <property type="entry name" value="Flavodoxin_1"/>
    <property type="match status" value="1"/>
</dbReference>
<comment type="cofactor">
    <cofactor evidence="1">
        <name>Mg(2+)</name>
        <dbReference type="ChEBI" id="CHEBI:18420"/>
    </cofactor>
</comment>
<keyword evidence="4" id="KW-0285">Flavoprotein</keyword>
<dbReference type="GO" id="GO:0016491">
    <property type="term" value="F:oxidoreductase activity"/>
    <property type="evidence" value="ECO:0007669"/>
    <property type="project" value="UniProtKB-KW"/>
</dbReference>
<dbReference type="Proteomes" id="UP000542353">
    <property type="component" value="Unassembled WGS sequence"/>
</dbReference>
<keyword evidence="12" id="KW-0812">Transmembrane</keyword>
<gene>
    <name evidence="14" type="ORF">HNR60_003039</name>
</gene>
<feature type="transmembrane region" description="Helical" evidence="12">
    <location>
        <begin position="121"/>
        <end position="142"/>
    </location>
</feature>
<evidence type="ECO:0000256" key="8">
    <source>
        <dbReference type="ARBA" id="ARBA00022827"/>
    </source>
</evidence>
<comment type="catalytic activity">
    <reaction evidence="11">
        <text>L-threonyl-[protein] + FAD = FMN-L-threonyl-[protein] + AMP + H(+)</text>
        <dbReference type="Rhea" id="RHEA:36847"/>
        <dbReference type="Rhea" id="RHEA-COMP:11060"/>
        <dbReference type="Rhea" id="RHEA-COMP:11061"/>
        <dbReference type="ChEBI" id="CHEBI:15378"/>
        <dbReference type="ChEBI" id="CHEBI:30013"/>
        <dbReference type="ChEBI" id="CHEBI:57692"/>
        <dbReference type="ChEBI" id="CHEBI:74257"/>
        <dbReference type="ChEBI" id="CHEBI:456215"/>
        <dbReference type="EC" id="2.7.1.180"/>
    </reaction>
</comment>
<feature type="transmembrane region" description="Helical" evidence="12">
    <location>
        <begin position="277"/>
        <end position="304"/>
    </location>
</feature>
<keyword evidence="9" id="KW-0460">Magnesium</keyword>
<evidence type="ECO:0000256" key="4">
    <source>
        <dbReference type="ARBA" id="ARBA00022630"/>
    </source>
</evidence>
<dbReference type="SUPFAM" id="SSF143631">
    <property type="entry name" value="ApbE-like"/>
    <property type="match status" value="1"/>
</dbReference>
<keyword evidence="7" id="KW-0479">Metal-binding</keyword>
<evidence type="ECO:0000256" key="12">
    <source>
        <dbReference type="SAM" id="Phobius"/>
    </source>
</evidence>
<dbReference type="AlphaFoldDB" id="A0A7W8E0V4"/>
<organism evidence="14 15">
    <name type="scientific">Rhodopseudomonas rhenobacensis</name>
    <dbReference type="NCBI Taxonomy" id="87461"/>
    <lineage>
        <taxon>Bacteria</taxon>
        <taxon>Pseudomonadati</taxon>
        <taxon>Pseudomonadota</taxon>
        <taxon>Alphaproteobacteria</taxon>
        <taxon>Hyphomicrobiales</taxon>
        <taxon>Nitrobacteraceae</taxon>
        <taxon>Rhodopseudomonas</taxon>
    </lineage>
</organism>
<keyword evidence="5" id="KW-0288">FMN</keyword>
<evidence type="ECO:0000313" key="15">
    <source>
        <dbReference type="Proteomes" id="UP000542353"/>
    </source>
</evidence>
<dbReference type="InterPro" id="IPR024932">
    <property type="entry name" value="ApbE"/>
</dbReference>